<dbReference type="AlphaFoldDB" id="T1GHP5"/>
<feature type="signal peptide" evidence="2">
    <location>
        <begin position="1"/>
        <end position="31"/>
    </location>
</feature>
<protein>
    <recommendedName>
        <fullName evidence="5">Envelope fusion protein</fullName>
    </recommendedName>
</protein>
<feature type="transmembrane region" description="Helical" evidence="1">
    <location>
        <begin position="523"/>
        <end position="541"/>
    </location>
</feature>
<dbReference type="EnsemblMetazoa" id="MESCA002953-RA">
    <property type="protein sequence ID" value="MESCA002953-PA"/>
    <property type="gene ID" value="MESCA002953"/>
</dbReference>
<keyword evidence="2" id="KW-0732">Signal</keyword>
<dbReference type="HOGENOM" id="CLU_483397_0_0_1"/>
<name>T1GHP5_MEGSC</name>
<keyword evidence="1" id="KW-1133">Transmembrane helix</keyword>
<evidence type="ECO:0008006" key="5">
    <source>
        <dbReference type="Google" id="ProtNLM"/>
    </source>
</evidence>
<dbReference type="Proteomes" id="UP000015102">
    <property type="component" value="Unassembled WGS sequence"/>
</dbReference>
<evidence type="ECO:0000313" key="3">
    <source>
        <dbReference type="EnsemblMetazoa" id="MESCA002953-PA"/>
    </source>
</evidence>
<feature type="chain" id="PRO_5004577376" description="Envelope fusion protein" evidence="2">
    <location>
        <begin position="32"/>
        <end position="564"/>
    </location>
</feature>
<sequence>MDFISRSYREKVLARWLYILLLLHSLSLATGDESTNKIDITPIQSNGVFFEHQGYVQTFNDYSNLTFKINITFLYDRLKRTRMQHSETKQICSKVDELYCSMSNSSESCKSALTYNCHQLLLFIKKDLDKVQSTLDTFFAFSSNKRSKRYLLDGGSQVMKFLFGTPSSDDYKRYSRQIDILKSFQTIEQQNFEKMSTYSANLQTLLNESYTSLTQKLQSTFKNNMEKKRTLHPSIISKAEFLENILKTLPLPKDLSYPVDLTEENMPILWRISKINVFFNQAIFISLQVPLVHRQKYELVQVHSLPVIEENVQILPLKSKFYLFGENNQTFLPLNDTENCKSLNKTNKICFVNEGSQKITDSNFCEVGLRFGRHSNCDLQTILTEMFVVLPLDNNRWILMATSQQKYSSVCSGNFEKGNLSPGVYSLVMDEGCSFKINSKSLYTSEVSNTQKHYFIPEIKIFKSSVLKDFVEQNFLDYRMESLVIFNEKHLDDWDQITENIEKDKKNWDSVINWNGADQSQSLVHYIFLGLVLLVCGYFIGKKIRQKKDSKHVEKTDSILYEKR</sequence>
<keyword evidence="4" id="KW-1185">Reference proteome</keyword>
<keyword evidence="1" id="KW-0812">Transmembrane</keyword>
<proteinExistence type="predicted"/>
<reference evidence="3" key="2">
    <citation type="submission" date="2015-06" db="UniProtKB">
        <authorList>
            <consortium name="EnsemblMetazoa"/>
        </authorList>
    </citation>
    <scope>IDENTIFICATION</scope>
</reference>
<accession>T1GHP5</accession>
<evidence type="ECO:0000313" key="4">
    <source>
        <dbReference type="Proteomes" id="UP000015102"/>
    </source>
</evidence>
<reference evidence="4" key="1">
    <citation type="submission" date="2013-02" db="EMBL/GenBank/DDBJ databases">
        <authorList>
            <person name="Hughes D."/>
        </authorList>
    </citation>
    <scope>NUCLEOTIDE SEQUENCE</scope>
    <source>
        <strain>Durham</strain>
        <strain evidence="4">NC isolate 2 -- Noor lab</strain>
    </source>
</reference>
<keyword evidence="1" id="KW-0472">Membrane</keyword>
<organism evidence="3 4">
    <name type="scientific">Megaselia scalaris</name>
    <name type="common">Humpbacked fly</name>
    <name type="synonym">Phora scalaris</name>
    <dbReference type="NCBI Taxonomy" id="36166"/>
    <lineage>
        <taxon>Eukaryota</taxon>
        <taxon>Metazoa</taxon>
        <taxon>Ecdysozoa</taxon>
        <taxon>Arthropoda</taxon>
        <taxon>Hexapoda</taxon>
        <taxon>Insecta</taxon>
        <taxon>Pterygota</taxon>
        <taxon>Neoptera</taxon>
        <taxon>Endopterygota</taxon>
        <taxon>Diptera</taxon>
        <taxon>Brachycera</taxon>
        <taxon>Muscomorpha</taxon>
        <taxon>Platypezoidea</taxon>
        <taxon>Phoridae</taxon>
        <taxon>Megaseliini</taxon>
        <taxon>Megaselia</taxon>
    </lineage>
</organism>
<evidence type="ECO:0000256" key="2">
    <source>
        <dbReference type="SAM" id="SignalP"/>
    </source>
</evidence>
<evidence type="ECO:0000256" key="1">
    <source>
        <dbReference type="SAM" id="Phobius"/>
    </source>
</evidence>
<dbReference type="EMBL" id="CAQQ02170295">
    <property type="status" value="NOT_ANNOTATED_CDS"/>
    <property type="molecule type" value="Genomic_DNA"/>
</dbReference>
<dbReference type="Pfam" id="PF12259">
    <property type="entry name" value="Baculo_F"/>
    <property type="match status" value="1"/>
</dbReference>
<dbReference type="InterPro" id="IPR022048">
    <property type="entry name" value="Envelope_fusion-like"/>
</dbReference>